<dbReference type="AlphaFoldDB" id="A0A8X6UUQ7"/>
<reference evidence="3" key="1">
    <citation type="submission" date="2020-08" db="EMBL/GenBank/DDBJ databases">
        <title>Multicomponent nature underlies the extraordinary mechanical properties of spider dragline silk.</title>
        <authorList>
            <person name="Kono N."/>
            <person name="Nakamura H."/>
            <person name="Mori M."/>
            <person name="Yoshida Y."/>
            <person name="Ohtoshi R."/>
            <person name="Malay A.D."/>
            <person name="Moran D.A.P."/>
            <person name="Tomita M."/>
            <person name="Numata K."/>
            <person name="Arakawa K."/>
        </authorList>
    </citation>
    <scope>NUCLEOTIDE SEQUENCE</scope>
</reference>
<feature type="signal peptide" evidence="2">
    <location>
        <begin position="1"/>
        <end position="19"/>
    </location>
</feature>
<gene>
    <name evidence="3" type="ORF">NPIL_67641</name>
</gene>
<evidence type="ECO:0000256" key="2">
    <source>
        <dbReference type="SAM" id="SignalP"/>
    </source>
</evidence>
<dbReference type="EMBL" id="BMAW01132845">
    <property type="protein sequence ID" value="GFU45511.1"/>
    <property type="molecule type" value="Genomic_DNA"/>
</dbReference>
<name>A0A8X6UUQ7_NEPPI</name>
<sequence length="199" mass="22695">MNLHVALVIILPIVCNADGQVNRFNHENRFDFLFRTSEPQNTTRTPTDEKIPHNELCNGIFCQDGRCVSDIWMCNDHSTNEDLKTKNEVRNDGSSMIHYIFAVCGILVMVVLLLSCLCSAQEIETKSSDVKYTALKKIKKGTTSTSNSRNVSNSISDNQRLYPLKSDKKSEPEIQYFWGDQQELFPAESYYSDDKLIKV</sequence>
<feature type="chain" id="PRO_5036466895" description="Spider venom protein" evidence="2">
    <location>
        <begin position="20"/>
        <end position="199"/>
    </location>
</feature>
<proteinExistence type="predicted"/>
<evidence type="ECO:0000256" key="1">
    <source>
        <dbReference type="SAM" id="Phobius"/>
    </source>
</evidence>
<keyword evidence="1" id="KW-0472">Membrane</keyword>
<comment type="caution">
    <text evidence="3">The sequence shown here is derived from an EMBL/GenBank/DDBJ whole genome shotgun (WGS) entry which is preliminary data.</text>
</comment>
<evidence type="ECO:0000313" key="4">
    <source>
        <dbReference type="Proteomes" id="UP000887013"/>
    </source>
</evidence>
<accession>A0A8X6UUQ7</accession>
<protein>
    <recommendedName>
        <fullName evidence="5">Spider venom protein</fullName>
    </recommendedName>
</protein>
<dbReference type="Proteomes" id="UP000887013">
    <property type="component" value="Unassembled WGS sequence"/>
</dbReference>
<keyword evidence="4" id="KW-1185">Reference proteome</keyword>
<keyword evidence="1" id="KW-0812">Transmembrane</keyword>
<evidence type="ECO:0000313" key="3">
    <source>
        <dbReference type="EMBL" id="GFU45511.1"/>
    </source>
</evidence>
<keyword evidence="1" id="KW-1133">Transmembrane helix</keyword>
<dbReference type="OrthoDB" id="6437359at2759"/>
<evidence type="ECO:0008006" key="5">
    <source>
        <dbReference type="Google" id="ProtNLM"/>
    </source>
</evidence>
<feature type="transmembrane region" description="Helical" evidence="1">
    <location>
        <begin position="96"/>
        <end position="118"/>
    </location>
</feature>
<keyword evidence="2" id="KW-0732">Signal</keyword>
<organism evidence="3 4">
    <name type="scientific">Nephila pilipes</name>
    <name type="common">Giant wood spider</name>
    <name type="synonym">Nephila maculata</name>
    <dbReference type="NCBI Taxonomy" id="299642"/>
    <lineage>
        <taxon>Eukaryota</taxon>
        <taxon>Metazoa</taxon>
        <taxon>Ecdysozoa</taxon>
        <taxon>Arthropoda</taxon>
        <taxon>Chelicerata</taxon>
        <taxon>Arachnida</taxon>
        <taxon>Araneae</taxon>
        <taxon>Araneomorphae</taxon>
        <taxon>Entelegynae</taxon>
        <taxon>Araneoidea</taxon>
        <taxon>Nephilidae</taxon>
        <taxon>Nephila</taxon>
    </lineage>
</organism>